<dbReference type="Pfam" id="PF13187">
    <property type="entry name" value="Fer4_9"/>
    <property type="match status" value="1"/>
</dbReference>
<evidence type="ECO:0000313" key="9">
    <source>
        <dbReference type="EMBL" id="PWJ21900.1"/>
    </source>
</evidence>
<evidence type="ECO:0000256" key="5">
    <source>
        <dbReference type="ARBA" id="ARBA00022982"/>
    </source>
</evidence>
<feature type="domain" description="4Fe-4S ferredoxin-type" evidence="8">
    <location>
        <begin position="55"/>
        <end position="84"/>
    </location>
</feature>
<dbReference type="RefSeq" id="WP_109562508.1">
    <property type="nucleotide sequence ID" value="NZ_QGDJ01000001.1"/>
</dbReference>
<dbReference type="EMBL" id="QGDJ01000001">
    <property type="protein sequence ID" value="PWJ21900.1"/>
    <property type="molecule type" value="Genomic_DNA"/>
</dbReference>
<proteinExistence type="predicted"/>
<evidence type="ECO:0000256" key="4">
    <source>
        <dbReference type="ARBA" id="ARBA00022737"/>
    </source>
</evidence>
<dbReference type="Proteomes" id="UP000245839">
    <property type="component" value="Unassembled WGS sequence"/>
</dbReference>
<keyword evidence="7" id="KW-0411">Iron-sulfur</keyword>
<keyword evidence="5" id="KW-0249">Electron transport</keyword>
<dbReference type="OrthoDB" id="9800445at2"/>
<evidence type="ECO:0000313" key="10">
    <source>
        <dbReference type="EMBL" id="SSA38178.1"/>
    </source>
</evidence>
<evidence type="ECO:0000256" key="1">
    <source>
        <dbReference type="ARBA" id="ARBA00022448"/>
    </source>
</evidence>
<dbReference type="Gene3D" id="3.30.70.20">
    <property type="match status" value="1"/>
</dbReference>
<evidence type="ECO:0000256" key="3">
    <source>
        <dbReference type="ARBA" id="ARBA00022723"/>
    </source>
</evidence>
<keyword evidence="2" id="KW-0004">4Fe-4S</keyword>
<keyword evidence="11" id="KW-1185">Reference proteome</keyword>
<dbReference type="PANTHER" id="PTHR43687:SF6">
    <property type="entry name" value="L-ASPARTATE SEMIALDEHYDE SULFURTRANSFERASE IRON-SULFUR SUBUNIT"/>
    <property type="match status" value="1"/>
</dbReference>
<dbReference type="PROSITE" id="PS00198">
    <property type="entry name" value="4FE4S_FER_1"/>
    <property type="match status" value="1"/>
</dbReference>
<keyword evidence="3" id="KW-0479">Metal-binding</keyword>
<reference evidence="10 12" key="1">
    <citation type="submission" date="2016-10" db="EMBL/GenBank/DDBJ databases">
        <authorList>
            <person name="Cai Z."/>
        </authorList>
    </citation>
    <scope>NUCLEOTIDE SEQUENCE [LARGE SCALE GENOMIC DNA]</scope>
    <source>
        <strain evidence="10 12">DSM 25227</strain>
    </source>
</reference>
<dbReference type="InterPro" id="IPR017900">
    <property type="entry name" value="4Fe4S_Fe_S_CS"/>
</dbReference>
<feature type="domain" description="4Fe-4S ferredoxin-type" evidence="8">
    <location>
        <begin position="22"/>
        <end position="53"/>
    </location>
</feature>
<dbReference type="InterPro" id="IPR017896">
    <property type="entry name" value="4Fe4S_Fe-S-bd"/>
</dbReference>
<gene>
    <name evidence="9" type="ORF">BCF38_101309</name>
    <name evidence="10" type="ORF">SAMN05421539_101309</name>
</gene>
<protein>
    <submittedName>
        <fullName evidence="10">4Fe-4S dicluster domain-containing protein</fullName>
    </submittedName>
    <submittedName>
        <fullName evidence="9">4Fe-4S dicluster protein</fullName>
    </submittedName>
</protein>
<dbReference type="SUPFAM" id="SSF54862">
    <property type="entry name" value="4Fe-4S ferredoxins"/>
    <property type="match status" value="1"/>
</dbReference>
<keyword evidence="1" id="KW-0813">Transport</keyword>
<evidence type="ECO:0000256" key="7">
    <source>
        <dbReference type="ARBA" id="ARBA00023014"/>
    </source>
</evidence>
<dbReference type="GO" id="GO:0051539">
    <property type="term" value="F:4 iron, 4 sulfur cluster binding"/>
    <property type="evidence" value="ECO:0007669"/>
    <property type="project" value="UniProtKB-KW"/>
</dbReference>
<keyword evidence="6" id="KW-0408">Iron</keyword>
<keyword evidence="4" id="KW-0677">Repeat</keyword>
<sequence length="100" mass="10623">MLTAKVIAFPLRPPRAARRPPGTLRFDALLDACVSCGDCVEVCPQSAIAWDLLGYPVMIDGVDCVCCGLCADVCMHGAIKLTAATRRGLDAAQDEDDARD</sequence>
<dbReference type="PANTHER" id="PTHR43687">
    <property type="entry name" value="ADENYLYLSULFATE REDUCTASE, BETA SUBUNIT"/>
    <property type="match status" value="1"/>
</dbReference>
<name>A0A2Y9A403_9RHOB</name>
<dbReference type="EMBL" id="UETC01000001">
    <property type="protein sequence ID" value="SSA38178.1"/>
    <property type="molecule type" value="Genomic_DNA"/>
</dbReference>
<dbReference type="GO" id="GO:0046872">
    <property type="term" value="F:metal ion binding"/>
    <property type="evidence" value="ECO:0007669"/>
    <property type="project" value="UniProtKB-KW"/>
</dbReference>
<dbReference type="PROSITE" id="PS51379">
    <property type="entry name" value="4FE4S_FER_2"/>
    <property type="match status" value="2"/>
</dbReference>
<dbReference type="InterPro" id="IPR050572">
    <property type="entry name" value="Fe-S_Ferredoxin"/>
</dbReference>
<evidence type="ECO:0000256" key="2">
    <source>
        <dbReference type="ARBA" id="ARBA00022485"/>
    </source>
</evidence>
<dbReference type="Proteomes" id="UP000251571">
    <property type="component" value="Unassembled WGS sequence"/>
</dbReference>
<evidence type="ECO:0000313" key="11">
    <source>
        <dbReference type="Proteomes" id="UP000245839"/>
    </source>
</evidence>
<evidence type="ECO:0000259" key="8">
    <source>
        <dbReference type="PROSITE" id="PS51379"/>
    </source>
</evidence>
<evidence type="ECO:0000313" key="12">
    <source>
        <dbReference type="Proteomes" id="UP000251571"/>
    </source>
</evidence>
<evidence type="ECO:0000256" key="6">
    <source>
        <dbReference type="ARBA" id="ARBA00023004"/>
    </source>
</evidence>
<organism evidence="10 12">
    <name type="scientific">Jannaschia seohaensis</name>
    <dbReference type="NCBI Taxonomy" id="475081"/>
    <lineage>
        <taxon>Bacteria</taxon>
        <taxon>Pseudomonadati</taxon>
        <taxon>Pseudomonadota</taxon>
        <taxon>Alphaproteobacteria</taxon>
        <taxon>Rhodobacterales</taxon>
        <taxon>Roseobacteraceae</taxon>
        <taxon>Jannaschia</taxon>
    </lineage>
</organism>
<accession>A0A2Y9A403</accession>
<reference evidence="9 11" key="2">
    <citation type="submission" date="2018-03" db="EMBL/GenBank/DDBJ databases">
        <title>Genomic Encyclopedia of Archaeal and Bacterial Type Strains, Phase II (KMG-II): from individual species to whole genera.</title>
        <authorList>
            <person name="Goeker M."/>
        </authorList>
    </citation>
    <scope>NUCLEOTIDE SEQUENCE [LARGE SCALE GENOMIC DNA]</scope>
    <source>
        <strain evidence="9 11">DSM 25227</strain>
    </source>
</reference>
<dbReference type="AlphaFoldDB" id="A0A2Y9A403"/>